<keyword evidence="2 7" id="KW-0349">Heme</keyword>
<comment type="caution">
    <text evidence="8">The sequence shown here is derived from an EMBL/GenBank/DDBJ whole genome shotgun (WGS) entry which is preliminary data.</text>
</comment>
<dbReference type="CDD" id="cd20625">
    <property type="entry name" value="CYP164-like"/>
    <property type="match status" value="1"/>
</dbReference>
<evidence type="ECO:0000256" key="3">
    <source>
        <dbReference type="ARBA" id="ARBA00022723"/>
    </source>
</evidence>
<dbReference type="GO" id="GO:0020037">
    <property type="term" value="F:heme binding"/>
    <property type="evidence" value="ECO:0007669"/>
    <property type="project" value="InterPro"/>
</dbReference>
<dbReference type="GO" id="GO:0016705">
    <property type="term" value="F:oxidoreductase activity, acting on paired donors, with incorporation or reduction of molecular oxygen"/>
    <property type="evidence" value="ECO:0007669"/>
    <property type="project" value="InterPro"/>
</dbReference>
<dbReference type="PROSITE" id="PS00086">
    <property type="entry name" value="CYTOCHROME_P450"/>
    <property type="match status" value="1"/>
</dbReference>
<dbReference type="Pfam" id="PF00067">
    <property type="entry name" value="p450"/>
    <property type="match status" value="1"/>
</dbReference>
<proteinExistence type="inferred from homology"/>
<keyword evidence="6 7" id="KW-0503">Monooxygenase</keyword>
<protein>
    <submittedName>
        <fullName evidence="8">Cytochrome P-450 like protein</fullName>
    </submittedName>
</protein>
<organism evidence="8 9">
    <name type="scientific">Nakamurella endophytica</name>
    <dbReference type="NCBI Taxonomy" id="1748367"/>
    <lineage>
        <taxon>Bacteria</taxon>
        <taxon>Bacillati</taxon>
        <taxon>Actinomycetota</taxon>
        <taxon>Actinomycetes</taxon>
        <taxon>Nakamurellales</taxon>
        <taxon>Nakamurellaceae</taxon>
        <taxon>Nakamurella</taxon>
    </lineage>
</organism>
<dbReference type="RefSeq" id="WP_188944981.1">
    <property type="nucleotide sequence ID" value="NZ_BMNA01000022.1"/>
</dbReference>
<reference evidence="8" key="1">
    <citation type="journal article" date="2014" name="Int. J. Syst. Evol. Microbiol.">
        <title>Complete genome sequence of Corynebacterium casei LMG S-19264T (=DSM 44701T), isolated from a smear-ripened cheese.</title>
        <authorList>
            <consortium name="US DOE Joint Genome Institute (JGI-PGF)"/>
            <person name="Walter F."/>
            <person name="Albersmeier A."/>
            <person name="Kalinowski J."/>
            <person name="Ruckert C."/>
        </authorList>
    </citation>
    <scope>NUCLEOTIDE SEQUENCE</scope>
    <source>
        <strain evidence="8">CGMCC 4.7308</strain>
    </source>
</reference>
<dbReference type="Proteomes" id="UP000655208">
    <property type="component" value="Unassembled WGS sequence"/>
</dbReference>
<name>A0A917WPA1_9ACTN</name>
<keyword evidence="3 7" id="KW-0479">Metal-binding</keyword>
<evidence type="ECO:0000313" key="8">
    <source>
        <dbReference type="EMBL" id="GGM18870.1"/>
    </source>
</evidence>
<evidence type="ECO:0000256" key="6">
    <source>
        <dbReference type="ARBA" id="ARBA00023033"/>
    </source>
</evidence>
<dbReference type="GO" id="GO:0004497">
    <property type="term" value="F:monooxygenase activity"/>
    <property type="evidence" value="ECO:0007669"/>
    <property type="project" value="UniProtKB-KW"/>
</dbReference>
<keyword evidence="9" id="KW-1185">Reference proteome</keyword>
<dbReference type="PRINTS" id="PR00359">
    <property type="entry name" value="BP450"/>
</dbReference>
<gene>
    <name evidence="8" type="ORF">GCM10011594_43680</name>
</gene>
<dbReference type="AlphaFoldDB" id="A0A917WPA1"/>
<accession>A0A917WPA1</accession>
<dbReference type="InterPro" id="IPR036396">
    <property type="entry name" value="Cyt_P450_sf"/>
</dbReference>
<keyword evidence="5 7" id="KW-0408">Iron</keyword>
<reference evidence="8" key="2">
    <citation type="submission" date="2020-09" db="EMBL/GenBank/DDBJ databases">
        <authorList>
            <person name="Sun Q."/>
            <person name="Zhou Y."/>
        </authorList>
    </citation>
    <scope>NUCLEOTIDE SEQUENCE</scope>
    <source>
        <strain evidence="8">CGMCC 4.7308</strain>
    </source>
</reference>
<dbReference type="GO" id="GO:0005506">
    <property type="term" value="F:iron ion binding"/>
    <property type="evidence" value="ECO:0007669"/>
    <property type="project" value="InterPro"/>
</dbReference>
<dbReference type="FunFam" id="1.10.630.10:FF:000018">
    <property type="entry name" value="Cytochrome P450 monooxygenase"/>
    <property type="match status" value="1"/>
</dbReference>
<evidence type="ECO:0000313" key="9">
    <source>
        <dbReference type="Proteomes" id="UP000655208"/>
    </source>
</evidence>
<sequence>MLDGTHDATEIEAIEGTLRTDAFVHDPYATLDRLRELDPVHWSESIGGWLLTRYDDVLATFKNTADFSNEGRLGRASEYLPAEARGRLAAFEAHYRTKGLLHSDPPDHTRLRRLVLRAFSPRVIESMRPRIQRIVDDLLDKVQADGRMEVIDELASALPVTVLAELLGVPASHGQQFRAWADDLLAFQGVNRPDETVLLAAQQALLAVRAYLTGLIEDRRRAPGEDLISMLTATTDDGESLTDDEIINTGVTLLTAGHETTTSLIGNGLFTLLSHPDQWHAVRADPALIKPFLEEALRYESPVSRQPRIVTRDIELRGRTLRAGQLAFQMLGAANRDPSRFSEPATFDITRSPNRHIAFGQGIHFCIGAPLSRTEGEVVFAAIIERLPRIRLVSAEPTWDVRKANSRVLCSLPVTF</sequence>
<dbReference type="SUPFAM" id="SSF48264">
    <property type="entry name" value="Cytochrome P450"/>
    <property type="match status" value="1"/>
</dbReference>
<comment type="similarity">
    <text evidence="1 7">Belongs to the cytochrome P450 family.</text>
</comment>
<dbReference type="InterPro" id="IPR017972">
    <property type="entry name" value="Cyt_P450_CS"/>
</dbReference>
<dbReference type="PANTHER" id="PTHR46696">
    <property type="entry name" value="P450, PUTATIVE (EUROFUNG)-RELATED"/>
    <property type="match status" value="1"/>
</dbReference>
<dbReference type="InterPro" id="IPR002397">
    <property type="entry name" value="Cyt_P450_B"/>
</dbReference>
<evidence type="ECO:0000256" key="5">
    <source>
        <dbReference type="ARBA" id="ARBA00023004"/>
    </source>
</evidence>
<dbReference type="EMBL" id="BMNA01000022">
    <property type="protein sequence ID" value="GGM18870.1"/>
    <property type="molecule type" value="Genomic_DNA"/>
</dbReference>
<evidence type="ECO:0000256" key="1">
    <source>
        <dbReference type="ARBA" id="ARBA00010617"/>
    </source>
</evidence>
<evidence type="ECO:0000256" key="2">
    <source>
        <dbReference type="ARBA" id="ARBA00022617"/>
    </source>
</evidence>
<evidence type="ECO:0000256" key="4">
    <source>
        <dbReference type="ARBA" id="ARBA00023002"/>
    </source>
</evidence>
<dbReference type="PANTHER" id="PTHR46696:SF1">
    <property type="entry name" value="CYTOCHROME P450 YJIB-RELATED"/>
    <property type="match status" value="1"/>
</dbReference>
<dbReference type="InterPro" id="IPR001128">
    <property type="entry name" value="Cyt_P450"/>
</dbReference>
<keyword evidence="4 7" id="KW-0560">Oxidoreductase</keyword>
<evidence type="ECO:0000256" key="7">
    <source>
        <dbReference type="RuleBase" id="RU000461"/>
    </source>
</evidence>
<dbReference type="Gene3D" id="1.10.630.10">
    <property type="entry name" value="Cytochrome P450"/>
    <property type="match status" value="1"/>
</dbReference>